<keyword evidence="2" id="KW-0378">Hydrolase</keyword>
<reference evidence="6 7" key="1">
    <citation type="journal article" date="2019" name="Int. J. Syst. Evol. Microbiol.">
        <title>The Global Catalogue of Microorganisms (GCM) 10K type strain sequencing project: providing services to taxonomists for standard genome sequencing and annotation.</title>
        <authorList>
            <consortium name="The Broad Institute Genomics Platform"/>
            <consortium name="The Broad Institute Genome Sequencing Center for Infectious Disease"/>
            <person name="Wu L."/>
            <person name="Ma J."/>
        </authorList>
    </citation>
    <scope>NUCLEOTIDE SEQUENCE [LARGE SCALE GENOMIC DNA]</scope>
    <source>
        <strain evidence="6 7">JCM 13249</strain>
    </source>
</reference>
<gene>
    <name evidence="6" type="ORF">GCM10009681_03590</name>
</gene>
<dbReference type="InterPro" id="IPR012291">
    <property type="entry name" value="CBM2_carb-bd_dom_sf"/>
</dbReference>
<dbReference type="Gene3D" id="3.40.50.1820">
    <property type="entry name" value="alpha/beta hydrolase"/>
    <property type="match status" value="1"/>
</dbReference>
<feature type="region of interest" description="Disordered" evidence="3">
    <location>
        <begin position="316"/>
        <end position="364"/>
    </location>
</feature>
<dbReference type="RefSeq" id="WP_344075978.1">
    <property type="nucleotide sequence ID" value="NZ_BAAALS010000001.1"/>
</dbReference>
<proteinExistence type="predicted"/>
<feature type="region of interest" description="Disordered" evidence="3">
    <location>
        <begin position="253"/>
        <end position="272"/>
    </location>
</feature>
<evidence type="ECO:0000313" key="6">
    <source>
        <dbReference type="EMBL" id="GAA1736299.1"/>
    </source>
</evidence>
<keyword evidence="7" id="KW-1185">Reference proteome</keyword>
<dbReference type="InterPro" id="IPR008965">
    <property type="entry name" value="CBM2/CBM3_carb-bd_dom_sf"/>
</dbReference>
<dbReference type="InterPro" id="IPR010126">
    <property type="entry name" value="Esterase_phb"/>
</dbReference>
<sequence length="468" mass="48322">MRVRIRALAVTAAATLAVAAGVAVAQQPASAATLQQITNFGNNPTNLGFHLYVPDRVTARPAILVAVHYCTGSGPAFYSGSQFASLADQYGFIVIYPSATRSGQCFDVSSPGALSRNNTSDPAGIKSMIDWTVSRYSADTSRIYVTGASSGAMMTNVLLGVYPDVFKAGAAFSGVPFGCFATTDGSMWNSQCSSGQRIMTAQQWGDLVRNAYPGYTGPRPRMQLWHGVLDTTLHYNNFGEEIKQWTNVLGVSGTPVRTDTPQTNWTRTRYGNTSDQAPVEAISIAGVGHSLPMSGQAAMAIHFFGLDGTTPVTSAPVTTRGPVTSAPVTTGGPVTSAPVTTRGPVTSAPVTSAPVTSAPVTTGGGGSCQVTYTVNAWNTGLTANLSVTSATAVNGWNVAFTLPSGQTITQAWNATISPTSGAVTARNVSYNATIPAGGSQSFGFNANHTGNAGKPTSFTLNGAACTVV</sequence>
<dbReference type="InterPro" id="IPR050955">
    <property type="entry name" value="Plant_Biomass_Hydrol_Est"/>
</dbReference>
<organism evidence="6 7">
    <name type="scientific">Luedemannella helvata</name>
    <dbReference type="NCBI Taxonomy" id="349315"/>
    <lineage>
        <taxon>Bacteria</taxon>
        <taxon>Bacillati</taxon>
        <taxon>Actinomycetota</taxon>
        <taxon>Actinomycetes</taxon>
        <taxon>Micromonosporales</taxon>
        <taxon>Micromonosporaceae</taxon>
        <taxon>Luedemannella</taxon>
    </lineage>
</organism>
<dbReference type="PANTHER" id="PTHR43037:SF5">
    <property type="entry name" value="FERULOYL ESTERASE"/>
    <property type="match status" value="1"/>
</dbReference>
<dbReference type="PROSITE" id="PS51173">
    <property type="entry name" value="CBM2"/>
    <property type="match status" value="1"/>
</dbReference>
<dbReference type="NCBIfam" id="TIGR01840">
    <property type="entry name" value="esterase_phb"/>
    <property type="match status" value="1"/>
</dbReference>
<dbReference type="EMBL" id="BAAALS010000001">
    <property type="protein sequence ID" value="GAA1736299.1"/>
    <property type="molecule type" value="Genomic_DNA"/>
</dbReference>
<feature type="compositionally biased region" description="Polar residues" evidence="3">
    <location>
        <begin position="348"/>
        <end position="360"/>
    </location>
</feature>
<keyword evidence="1 4" id="KW-0732">Signal</keyword>
<evidence type="ECO:0000313" key="7">
    <source>
        <dbReference type="Proteomes" id="UP001500655"/>
    </source>
</evidence>
<dbReference type="SUPFAM" id="SSF49384">
    <property type="entry name" value="Carbohydrate-binding domain"/>
    <property type="match status" value="1"/>
</dbReference>
<dbReference type="SMART" id="SM00637">
    <property type="entry name" value="CBD_II"/>
    <property type="match status" value="1"/>
</dbReference>
<dbReference type="Pfam" id="PF00553">
    <property type="entry name" value="CBM_2"/>
    <property type="match status" value="1"/>
</dbReference>
<evidence type="ECO:0000256" key="1">
    <source>
        <dbReference type="ARBA" id="ARBA00022729"/>
    </source>
</evidence>
<feature type="signal peptide" evidence="4">
    <location>
        <begin position="1"/>
        <end position="25"/>
    </location>
</feature>
<evidence type="ECO:0000256" key="3">
    <source>
        <dbReference type="SAM" id="MobiDB-lite"/>
    </source>
</evidence>
<dbReference type="Pfam" id="PF10503">
    <property type="entry name" value="Esterase_PHB"/>
    <property type="match status" value="1"/>
</dbReference>
<evidence type="ECO:0000259" key="5">
    <source>
        <dbReference type="PROSITE" id="PS51173"/>
    </source>
</evidence>
<dbReference type="Gene3D" id="2.60.40.290">
    <property type="match status" value="1"/>
</dbReference>
<feature type="chain" id="PRO_5045043136" description="CBM2 domain-containing protein" evidence="4">
    <location>
        <begin position="26"/>
        <end position="468"/>
    </location>
</feature>
<comment type="caution">
    <text evidence="6">The sequence shown here is derived from an EMBL/GenBank/DDBJ whole genome shotgun (WGS) entry which is preliminary data.</text>
</comment>
<dbReference type="SUPFAM" id="SSF53474">
    <property type="entry name" value="alpha/beta-Hydrolases"/>
    <property type="match status" value="2"/>
</dbReference>
<evidence type="ECO:0000256" key="2">
    <source>
        <dbReference type="ARBA" id="ARBA00022801"/>
    </source>
</evidence>
<protein>
    <recommendedName>
        <fullName evidence="5">CBM2 domain-containing protein</fullName>
    </recommendedName>
</protein>
<accession>A0ABN2JRI2</accession>
<dbReference type="InterPro" id="IPR029058">
    <property type="entry name" value="AB_hydrolase_fold"/>
</dbReference>
<dbReference type="Proteomes" id="UP001500655">
    <property type="component" value="Unassembled WGS sequence"/>
</dbReference>
<dbReference type="PANTHER" id="PTHR43037">
    <property type="entry name" value="UNNAMED PRODUCT-RELATED"/>
    <property type="match status" value="1"/>
</dbReference>
<feature type="domain" description="CBM2" evidence="5">
    <location>
        <begin position="361"/>
        <end position="468"/>
    </location>
</feature>
<evidence type="ECO:0000256" key="4">
    <source>
        <dbReference type="SAM" id="SignalP"/>
    </source>
</evidence>
<dbReference type="InterPro" id="IPR001919">
    <property type="entry name" value="CBD2"/>
</dbReference>
<name>A0ABN2JRI2_9ACTN</name>